<dbReference type="GO" id="GO:0044774">
    <property type="term" value="P:mitotic DNA integrity checkpoint signaling"/>
    <property type="evidence" value="ECO:0007669"/>
    <property type="project" value="TreeGrafter"/>
</dbReference>
<dbReference type="GO" id="GO:0000793">
    <property type="term" value="C:condensed chromosome"/>
    <property type="evidence" value="ECO:0007669"/>
    <property type="project" value="TreeGrafter"/>
</dbReference>
<reference evidence="4" key="3">
    <citation type="submission" date="2020-12" db="UniProtKB">
        <authorList>
            <consortium name="WormBaseParasite"/>
        </authorList>
    </citation>
    <scope>IDENTIFICATION</scope>
</reference>
<protein>
    <submittedName>
        <fullName evidence="2 4">Histone-lysine N-methyltransferase SETMAR</fullName>
    </submittedName>
</protein>
<dbReference type="AlphaFoldDB" id="A0A090KW10"/>
<reference evidence="2" key="2">
    <citation type="submission" date="2014-09" db="EMBL/GenBank/DDBJ databases">
        <authorList>
            <person name="Aslett A.Martin."/>
        </authorList>
    </citation>
    <scope>NUCLEOTIDE SEQUENCE</scope>
    <source>
        <strain evidence="2">ED321 Heterogonic</strain>
    </source>
</reference>
<evidence type="ECO:0000313" key="3">
    <source>
        <dbReference type="Proteomes" id="UP000035682"/>
    </source>
</evidence>
<dbReference type="Gene3D" id="3.30.420.10">
    <property type="entry name" value="Ribonuclease H-like superfamily/Ribonuclease H"/>
    <property type="match status" value="1"/>
</dbReference>
<dbReference type="GeneID" id="36384877"/>
<dbReference type="GO" id="GO:0032259">
    <property type="term" value="P:methylation"/>
    <property type="evidence" value="ECO:0007669"/>
    <property type="project" value="UniProtKB-KW"/>
</dbReference>
<sequence length="239" mass="27925">MLTKRKIRIIFLFEFKKDTSAAKTAEDINAIFGQVIDNDHLKTLIEANSQQTVRRISEDLGVSKDTVYRLLKQIGKTKKKRAGQWLDNDEASKQFPKPQLTPKKVMVTVFWSSEKLVHYEFMKPSETINSESYFNKKSPILLHVNVRLHISKTTLQMLNELKFETLPHPPYSPHLASTDFFFFKNLDQFLKDKIFNDEESIKIVFEAFIASREAKFYSNGMKKLISRWEQCAKANDAYF</sequence>
<dbReference type="OMA" id="EQCAKAN"/>
<dbReference type="GO" id="GO:0003697">
    <property type="term" value="F:single-stranded DNA binding"/>
    <property type="evidence" value="ECO:0007669"/>
    <property type="project" value="TreeGrafter"/>
</dbReference>
<dbReference type="EMBL" id="LN609396">
    <property type="protein sequence ID" value="CEF60066.1"/>
    <property type="molecule type" value="Genomic_DNA"/>
</dbReference>
<dbReference type="Pfam" id="PF01359">
    <property type="entry name" value="Transposase_1"/>
    <property type="match status" value="1"/>
</dbReference>
<dbReference type="GO" id="GO:0005634">
    <property type="term" value="C:nucleus"/>
    <property type="evidence" value="ECO:0007669"/>
    <property type="project" value="TreeGrafter"/>
</dbReference>
<dbReference type="RefSeq" id="XP_024499276.1">
    <property type="nucleotide sequence ID" value="XM_024653129.1"/>
</dbReference>
<dbReference type="GO" id="GO:0044547">
    <property type="term" value="F:DNA topoisomerase binding"/>
    <property type="evidence" value="ECO:0007669"/>
    <property type="project" value="TreeGrafter"/>
</dbReference>
<evidence type="ECO:0000313" key="5">
    <source>
        <dbReference type="WormBase" id="SRAE_X000180600"/>
    </source>
</evidence>
<organism evidence="2">
    <name type="scientific">Strongyloides ratti</name>
    <name type="common">Parasitic roundworm</name>
    <dbReference type="NCBI Taxonomy" id="34506"/>
    <lineage>
        <taxon>Eukaryota</taxon>
        <taxon>Metazoa</taxon>
        <taxon>Ecdysozoa</taxon>
        <taxon>Nematoda</taxon>
        <taxon>Chromadorea</taxon>
        <taxon>Rhabditida</taxon>
        <taxon>Tylenchina</taxon>
        <taxon>Panagrolaimomorpha</taxon>
        <taxon>Strongyloidoidea</taxon>
        <taxon>Strongyloididae</taxon>
        <taxon>Strongyloides</taxon>
    </lineage>
</organism>
<name>A0A090KW10_STRRB</name>
<dbReference type="Proteomes" id="UP000035682">
    <property type="component" value="Unplaced"/>
</dbReference>
<reference evidence="3" key="1">
    <citation type="submission" date="2014-09" db="EMBL/GenBank/DDBJ databases">
        <authorList>
            <person name="Martin A.A."/>
        </authorList>
    </citation>
    <scope>NUCLEOTIDE SEQUENCE</scope>
    <source>
        <strain evidence="3">ED321</strain>
    </source>
</reference>
<dbReference type="GO" id="GO:0006303">
    <property type="term" value="P:double-strand break repair via nonhomologous end joining"/>
    <property type="evidence" value="ECO:0007669"/>
    <property type="project" value="TreeGrafter"/>
</dbReference>
<dbReference type="GO" id="GO:0046975">
    <property type="term" value="F:histone H3K36 methyltransferase activity"/>
    <property type="evidence" value="ECO:0007669"/>
    <property type="project" value="TreeGrafter"/>
</dbReference>
<keyword evidence="2" id="KW-0489">Methyltransferase</keyword>
<keyword evidence="2" id="KW-0808">Transferase</keyword>
<dbReference type="CTD" id="36384877"/>
<dbReference type="GO" id="GO:0000729">
    <property type="term" value="P:DNA double-strand break processing"/>
    <property type="evidence" value="ECO:0007669"/>
    <property type="project" value="TreeGrafter"/>
</dbReference>
<evidence type="ECO:0000313" key="2">
    <source>
        <dbReference type="EMBL" id="CEF60066.1"/>
    </source>
</evidence>
<dbReference type="InterPro" id="IPR041426">
    <property type="entry name" value="Mos1_HTH"/>
</dbReference>
<dbReference type="InterPro" id="IPR052709">
    <property type="entry name" value="Transposase-MT_Hybrid"/>
</dbReference>
<dbReference type="GO" id="GO:0031297">
    <property type="term" value="P:replication fork processing"/>
    <property type="evidence" value="ECO:0007669"/>
    <property type="project" value="TreeGrafter"/>
</dbReference>
<proteinExistence type="predicted"/>
<dbReference type="GO" id="GO:0000014">
    <property type="term" value="F:single-stranded DNA endodeoxyribonuclease activity"/>
    <property type="evidence" value="ECO:0007669"/>
    <property type="project" value="TreeGrafter"/>
</dbReference>
<dbReference type="InterPro" id="IPR001888">
    <property type="entry name" value="Transposase_1"/>
</dbReference>
<dbReference type="GO" id="GO:0015074">
    <property type="term" value="P:DNA integration"/>
    <property type="evidence" value="ECO:0007669"/>
    <property type="project" value="TreeGrafter"/>
</dbReference>
<dbReference type="OrthoDB" id="9970333at2759"/>
<evidence type="ECO:0000259" key="1">
    <source>
        <dbReference type="Pfam" id="PF17906"/>
    </source>
</evidence>
<dbReference type="GO" id="GO:0042800">
    <property type="term" value="F:histone H3K4 methyltransferase activity"/>
    <property type="evidence" value="ECO:0007669"/>
    <property type="project" value="TreeGrafter"/>
</dbReference>
<gene>
    <name evidence="2 4 5" type="ORF">SRAE_X000180600</name>
</gene>
<dbReference type="GO" id="GO:0003690">
    <property type="term" value="F:double-stranded DNA binding"/>
    <property type="evidence" value="ECO:0007669"/>
    <property type="project" value="TreeGrafter"/>
</dbReference>
<dbReference type="PANTHER" id="PTHR46060">
    <property type="entry name" value="MARINER MOS1 TRANSPOSASE-LIKE PROTEIN"/>
    <property type="match status" value="1"/>
</dbReference>
<dbReference type="WBParaSite" id="SRAE_X000180600.1">
    <property type="protein sequence ID" value="SRAE_X000180600.1"/>
    <property type="gene ID" value="WBGene00267383"/>
</dbReference>
<dbReference type="GO" id="GO:0035861">
    <property type="term" value="C:site of double-strand break"/>
    <property type="evidence" value="ECO:0007669"/>
    <property type="project" value="TreeGrafter"/>
</dbReference>
<keyword evidence="3" id="KW-1185">Reference proteome</keyword>
<dbReference type="Gene3D" id="1.10.10.1450">
    <property type="match status" value="1"/>
</dbReference>
<dbReference type="PANTHER" id="PTHR46060:SF2">
    <property type="entry name" value="HISTONE-LYSINE N-METHYLTRANSFERASE SETMAR"/>
    <property type="match status" value="1"/>
</dbReference>
<evidence type="ECO:0000313" key="4">
    <source>
        <dbReference type="WBParaSite" id="SRAE_X000180600.1"/>
    </source>
</evidence>
<dbReference type="InterPro" id="IPR036397">
    <property type="entry name" value="RNaseH_sf"/>
</dbReference>
<dbReference type="WormBase" id="SRAE_X000180600">
    <property type="protein sequence ID" value="SRP08488"/>
    <property type="gene ID" value="WBGene00267383"/>
</dbReference>
<dbReference type="Pfam" id="PF17906">
    <property type="entry name" value="HTH_48"/>
    <property type="match status" value="1"/>
</dbReference>
<accession>A0A090KW10</accession>
<feature type="domain" description="Mos1 transposase HTH" evidence="1">
    <location>
        <begin position="4"/>
        <end position="34"/>
    </location>
</feature>